<evidence type="ECO:0000313" key="2">
    <source>
        <dbReference type="EMBL" id="GAA2135283.1"/>
    </source>
</evidence>
<accession>A0ABP5KW31</accession>
<organism evidence="2 3">
    <name type="scientific">Kitasatospora kazusensis</name>
    <dbReference type="NCBI Taxonomy" id="407974"/>
    <lineage>
        <taxon>Bacteria</taxon>
        <taxon>Bacillati</taxon>
        <taxon>Actinomycetota</taxon>
        <taxon>Actinomycetes</taxon>
        <taxon>Kitasatosporales</taxon>
        <taxon>Streptomycetaceae</taxon>
        <taxon>Kitasatospora</taxon>
    </lineage>
</organism>
<dbReference type="SUPFAM" id="SSF52821">
    <property type="entry name" value="Rhodanese/Cell cycle control phosphatase"/>
    <property type="match status" value="1"/>
</dbReference>
<gene>
    <name evidence="2" type="ORF">GCM10009760_13650</name>
</gene>
<proteinExistence type="predicted"/>
<dbReference type="Proteomes" id="UP001422759">
    <property type="component" value="Unassembled WGS sequence"/>
</dbReference>
<dbReference type="PROSITE" id="PS50206">
    <property type="entry name" value="RHODANESE_3"/>
    <property type="match status" value="1"/>
</dbReference>
<dbReference type="InterPro" id="IPR001763">
    <property type="entry name" value="Rhodanese-like_dom"/>
</dbReference>
<dbReference type="EMBL" id="BAAANT010000005">
    <property type="protein sequence ID" value="GAA2135283.1"/>
    <property type="molecule type" value="Genomic_DNA"/>
</dbReference>
<comment type="caution">
    <text evidence="2">The sequence shown here is derived from an EMBL/GenBank/DDBJ whole genome shotgun (WGS) entry which is preliminary data.</text>
</comment>
<dbReference type="InterPro" id="IPR036873">
    <property type="entry name" value="Rhodanese-like_dom_sf"/>
</dbReference>
<dbReference type="Pfam" id="PF00581">
    <property type="entry name" value="Rhodanese"/>
    <property type="match status" value="1"/>
</dbReference>
<dbReference type="Gene3D" id="3.40.250.10">
    <property type="entry name" value="Rhodanese-like domain"/>
    <property type="match status" value="1"/>
</dbReference>
<protein>
    <submittedName>
        <fullName evidence="2">Rhodanese-like domain-containing protein</fullName>
    </submittedName>
</protein>
<sequence>MVTTIEELVERARAGVHRPGPQEAYREAAAGALLVDIRPVAQRAREGAIPGALVVERNVLEWRLDPAGSHRIPEATGHDLRVIVVCSEGYASSLAAASLRELGLRLATDLDGGFVAWAAAGLPTTAG</sequence>
<evidence type="ECO:0000313" key="3">
    <source>
        <dbReference type="Proteomes" id="UP001422759"/>
    </source>
</evidence>
<evidence type="ECO:0000259" key="1">
    <source>
        <dbReference type="PROSITE" id="PS50206"/>
    </source>
</evidence>
<dbReference type="SMART" id="SM00450">
    <property type="entry name" value="RHOD"/>
    <property type="match status" value="1"/>
</dbReference>
<feature type="domain" description="Rhodanese" evidence="1">
    <location>
        <begin position="28"/>
        <end position="126"/>
    </location>
</feature>
<reference evidence="3" key="1">
    <citation type="journal article" date="2019" name="Int. J. Syst. Evol. Microbiol.">
        <title>The Global Catalogue of Microorganisms (GCM) 10K type strain sequencing project: providing services to taxonomists for standard genome sequencing and annotation.</title>
        <authorList>
            <consortium name="The Broad Institute Genomics Platform"/>
            <consortium name="The Broad Institute Genome Sequencing Center for Infectious Disease"/>
            <person name="Wu L."/>
            <person name="Ma J."/>
        </authorList>
    </citation>
    <scope>NUCLEOTIDE SEQUENCE [LARGE SCALE GENOMIC DNA]</scope>
    <source>
        <strain evidence="3">JCM 14560</strain>
    </source>
</reference>
<keyword evidence="3" id="KW-1185">Reference proteome</keyword>
<name>A0ABP5KW31_9ACTN</name>